<geneLocation type="plasmid" evidence="1 2">
    <name>pNPUN01</name>
</geneLocation>
<keyword evidence="1" id="KW-0614">Plasmid</keyword>
<evidence type="ECO:0000313" key="2">
    <source>
        <dbReference type="Proteomes" id="UP000001191"/>
    </source>
</evidence>
<dbReference type="AlphaFoldDB" id="B2JAQ3"/>
<dbReference type="KEGG" id="npu:Npun_AR141"/>
<dbReference type="EMBL" id="CP001038">
    <property type="protein sequence ID" value="ACC85007.1"/>
    <property type="molecule type" value="Genomic_DNA"/>
</dbReference>
<protein>
    <submittedName>
        <fullName evidence="1">Uncharacterized protein</fullName>
    </submittedName>
</protein>
<sequence>MLIAIKRSLKTICTRNYFHPALEFPIQAKQLLINPKISLIFLRQDRFSQGAVCSGAVSFRSNLFTFYPIPYPWQGNTIQLQEERF</sequence>
<dbReference type="Proteomes" id="UP000001191">
    <property type="component" value="Plasmid pNPUN01"/>
</dbReference>
<organism evidence="1 2">
    <name type="scientific">Nostoc punctiforme (strain ATCC 29133 / PCC 73102)</name>
    <dbReference type="NCBI Taxonomy" id="63737"/>
    <lineage>
        <taxon>Bacteria</taxon>
        <taxon>Bacillati</taxon>
        <taxon>Cyanobacteriota</taxon>
        <taxon>Cyanophyceae</taxon>
        <taxon>Nostocales</taxon>
        <taxon>Nostocaceae</taxon>
        <taxon>Nostoc</taxon>
    </lineage>
</organism>
<evidence type="ECO:0000313" key="1">
    <source>
        <dbReference type="EMBL" id="ACC85007.1"/>
    </source>
</evidence>
<dbReference type="HOGENOM" id="CLU_2509382_0_0_3"/>
<reference evidence="2" key="1">
    <citation type="submission" date="2008-04" db="EMBL/GenBank/DDBJ databases">
        <title>Complete sequence of plasmid 1 of Nostoc punctiforme ATCC 29133.</title>
        <authorList>
            <consortium name="US DOE Joint Genome Institute"/>
            <person name="Copeland A."/>
            <person name="Lucas S."/>
            <person name="Lapidus A."/>
            <person name="Glavina del Rio T."/>
            <person name="Dalin E."/>
            <person name="Tice H."/>
            <person name="Pitluck S."/>
            <person name="Chain P."/>
            <person name="Malfatti S."/>
            <person name="Shin M."/>
            <person name="Vergez L."/>
            <person name="Schmutz J."/>
            <person name="Larimer F."/>
            <person name="Land M."/>
            <person name="Hauser L."/>
            <person name="Kyrpides N."/>
            <person name="Kim E."/>
            <person name="Meeks J.C."/>
            <person name="Elhai J."/>
            <person name="Campbell E.L."/>
            <person name="Thiel T."/>
            <person name="Longmire J."/>
            <person name="Potts M."/>
            <person name="Atlas R."/>
        </authorList>
    </citation>
    <scope>NUCLEOTIDE SEQUENCE [LARGE SCALE GENOMIC DNA]</scope>
    <source>
        <strain evidence="2">ATCC 29133 / PCC 73102</strain>
        <plasmid evidence="2">Plasmid pNPUN01</plasmid>
    </source>
</reference>
<accession>B2JAQ3</accession>
<dbReference type="EnsemblBacteria" id="ACC85007">
    <property type="protein sequence ID" value="ACC85007"/>
    <property type="gene ID" value="Npun_AR141"/>
</dbReference>
<keyword evidence="2" id="KW-1185">Reference proteome</keyword>
<gene>
    <name evidence="1" type="ordered locus">Npun_AR141</name>
</gene>
<name>B2JAQ3_NOSP7</name>
<proteinExistence type="predicted"/>